<evidence type="ECO:0000313" key="4">
    <source>
        <dbReference type="EMBL" id="VEU22733.1"/>
    </source>
</evidence>
<dbReference type="GO" id="GO:0016020">
    <property type="term" value="C:membrane"/>
    <property type="evidence" value="ECO:0007669"/>
    <property type="project" value="InterPro"/>
</dbReference>
<dbReference type="PANTHER" id="PTHR30540:SF83">
    <property type="entry name" value="K+ POTASSIUM TRANSPORTER"/>
    <property type="match status" value="1"/>
</dbReference>
<feature type="transmembrane region" description="Helical" evidence="2">
    <location>
        <begin position="21"/>
        <end position="43"/>
    </location>
</feature>
<dbReference type="GO" id="GO:0015079">
    <property type="term" value="F:potassium ion transmembrane transporter activity"/>
    <property type="evidence" value="ECO:0007669"/>
    <property type="project" value="InterPro"/>
</dbReference>
<reference evidence="4 5" key="1">
    <citation type="submission" date="2018-12" db="EMBL/GenBank/DDBJ databases">
        <authorList>
            <person name="Tiukova I."/>
            <person name="Dainat J."/>
        </authorList>
    </citation>
    <scope>NUCLEOTIDE SEQUENCE [LARGE SCALE GENOMIC DNA]</scope>
</reference>
<proteinExistence type="predicted"/>
<keyword evidence="2" id="KW-0812">Transmembrane</keyword>
<dbReference type="PANTHER" id="PTHR30540">
    <property type="entry name" value="OSMOTIC STRESS POTASSIUM TRANSPORTER"/>
    <property type="match status" value="1"/>
</dbReference>
<feature type="transmembrane region" description="Helical" evidence="2">
    <location>
        <begin position="325"/>
        <end position="347"/>
    </location>
</feature>
<evidence type="ECO:0000256" key="1">
    <source>
        <dbReference type="SAM" id="MobiDB-lite"/>
    </source>
</evidence>
<dbReference type="OrthoDB" id="504708at2759"/>
<feature type="transmembrane region" description="Helical" evidence="2">
    <location>
        <begin position="55"/>
        <end position="76"/>
    </location>
</feature>
<dbReference type="Pfam" id="PF02705">
    <property type="entry name" value="K_trans"/>
    <property type="match status" value="1"/>
</dbReference>
<feature type="transmembrane region" description="Helical" evidence="2">
    <location>
        <begin position="421"/>
        <end position="440"/>
    </location>
</feature>
<dbReference type="AlphaFoldDB" id="A0A448YPC0"/>
<feature type="transmembrane region" description="Helical" evidence="2">
    <location>
        <begin position="452"/>
        <end position="474"/>
    </location>
</feature>
<feature type="domain" description="K+ potassium transporter integral membrane" evidence="3">
    <location>
        <begin position="24"/>
        <end position="519"/>
    </location>
</feature>
<keyword evidence="5" id="KW-1185">Reference proteome</keyword>
<evidence type="ECO:0000313" key="5">
    <source>
        <dbReference type="Proteomes" id="UP000290900"/>
    </source>
</evidence>
<evidence type="ECO:0000259" key="3">
    <source>
        <dbReference type="Pfam" id="PF02705"/>
    </source>
</evidence>
<gene>
    <name evidence="4" type="ORF">BRENAR_LOCUS3464</name>
</gene>
<sequence length="790" mass="88057">MFTKCQQFFRRKHNGALSTLILGYGSLGAIYGDLATSPLYVLSSLFKSSPHDEDLMGGLSCIFWCFTFIVIIKYALVVLTYGPNHNEGGQIAIYSKIASKMRFNQNKVMVGNQEDSYGTDNFPTEDDLLALTRTTTVDTTASVFSKHFARSVVSVISLTCALLGCSLVFSDGLLTPTTSVLSAIDGISTAVPSFHSVMPVSVAVLFIMFVAQRLGSGKLSIMFSPIILIWLVCLFINGVYWIAKNPSVMKALNPAYAFKLLARQKNIDVFAPVMLSVTGTEAMFADIAHFGALPIQLTLIFFVYPCLMVCYLGQGAYLRINPQGFSSNLFFSAIPFGGVGSGYYWFIFVLATLATIIASQALILGCFAILKQLIHLDFFPRLTLVHTSKSHKGRVYIPVANFVLMVAVILTTVGFRTSNNVTAAYGLGISIDFMMTTTLISITLRYVYHFHWLVSTACFIIFGSFEACLIISGVRKFIHGAWFPLMICLICFSFINFWRLCRGLAIQEDSRHRKSVAELFGDRARTIARKRSLVLDLKDRARIGNSEEDRESAASATSAASTASSESADTSDDFALFNNDGELISVPKIPKVFFIYCSSYSTVGNSQSLPRLMQTIVSSFFLMPAVCIFIETRISTLPVIPEDHPFTTVVPIDNRDYSLHLYRCLIRSGFMKQTIIDETVLKDILGQIRDYEDDDQVMELPTLHVFERDLTVSKSAPDGEVEEETVSVEKSRERTRVTQYMARLWMGAVYSVRKVLIDWIFSPLSNGSMEYLLDKDFNEDRVYVGEKVFI</sequence>
<dbReference type="InterPro" id="IPR053951">
    <property type="entry name" value="K_trans_N"/>
</dbReference>
<keyword evidence="2" id="KW-1133">Transmembrane helix</keyword>
<keyword evidence="2" id="KW-0472">Membrane</keyword>
<feature type="compositionally biased region" description="Low complexity" evidence="1">
    <location>
        <begin position="553"/>
        <end position="566"/>
    </location>
</feature>
<dbReference type="EMBL" id="CAACVR010000026">
    <property type="protein sequence ID" value="VEU22733.1"/>
    <property type="molecule type" value="Genomic_DNA"/>
</dbReference>
<evidence type="ECO:0000256" key="2">
    <source>
        <dbReference type="SAM" id="Phobius"/>
    </source>
</evidence>
<feature type="transmembrane region" description="Helical" evidence="2">
    <location>
        <begin position="395"/>
        <end position="415"/>
    </location>
</feature>
<feature type="transmembrane region" description="Helical" evidence="2">
    <location>
        <begin position="223"/>
        <end position="243"/>
    </location>
</feature>
<organism evidence="4 5">
    <name type="scientific">Brettanomyces naardenensis</name>
    <name type="common">Yeast</name>
    <dbReference type="NCBI Taxonomy" id="13370"/>
    <lineage>
        <taxon>Eukaryota</taxon>
        <taxon>Fungi</taxon>
        <taxon>Dikarya</taxon>
        <taxon>Ascomycota</taxon>
        <taxon>Saccharomycotina</taxon>
        <taxon>Pichiomycetes</taxon>
        <taxon>Pichiales</taxon>
        <taxon>Pichiaceae</taxon>
        <taxon>Brettanomyces</taxon>
    </lineage>
</organism>
<dbReference type="InParanoid" id="A0A448YPC0"/>
<feature type="transmembrane region" description="Helical" evidence="2">
    <location>
        <begin position="353"/>
        <end position="374"/>
    </location>
</feature>
<accession>A0A448YPC0</accession>
<feature type="transmembrane region" description="Helical" evidence="2">
    <location>
        <begin position="480"/>
        <end position="501"/>
    </location>
</feature>
<protein>
    <submittedName>
        <fullName evidence="4">DEKNAAC103809</fullName>
    </submittedName>
</protein>
<feature type="transmembrane region" description="Helical" evidence="2">
    <location>
        <begin position="152"/>
        <end position="170"/>
    </location>
</feature>
<feature type="region of interest" description="Disordered" evidence="1">
    <location>
        <begin position="546"/>
        <end position="566"/>
    </location>
</feature>
<dbReference type="Proteomes" id="UP000290900">
    <property type="component" value="Unassembled WGS sequence"/>
</dbReference>
<feature type="transmembrane region" description="Helical" evidence="2">
    <location>
        <begin position="293"/>
        <end position="313"/>
    </location>
</feature>
<name>A0A448YPC0_BRENA</name>
<dbReference type="InterPro" id="IPR003855">
    <property type="entry name" value="K+_transporter"/>
</dbReference>
<dbReference type="STRING" id="13370.A0A448YPC0"/>
<dbReference type="NCBIfam" id="TIGR00794">
    <property type="entry name" value="kup"/>
    <property type="match status" value="1"/>
</dbReference>
<feature type="transmembrane region" description="Helical" evidence="2">
    <location>
        <begin position="190"/>
        <end position="211"/>
    </location>
</feature>